<dbReference type="Gene3D" id="3.40.50.300">
    <property type="entry name" value="P-loop containing nucleotide triphosphate hydrolases"/>
    <property type="match status" value="1"/>
</dbReference>
<name>A0A183DF41_9BILA</name>
<dbReference type="SUPFAM" id="SSF52540">
    <property type="entry name" value="P-loop containing nucleoside triphosphate hydrolases"/>
    <property type="match status" value="1"/>
</dbReference>
<keyword evidence="9" id="KW-1185">Reference proteome</keyword>
<dbReference type="WBParaSite" id="GPUH_0000734101-mRNA-1">
    <property type="protein sequence ID" value="GPUH_0000734101-mRNA-1"/>
    <property type="gene ID" value="GPUH_0000734101"/>
</dbReference>
<protein>
    <submittedName>
        <fullName evidence="10">ABC transporter domain-containing protein</fullName>
    </submittedName>
</protein>
<evidence type="ECO:0000256" key="3">
    <source>
        <dbReference type="ARBA" id="ARBA00022448"/>
    </source>
</evidence>
<dbReference type="Pfam" id="PF00005">
    <property type="entry name" value="ABC_tran"/>
    <property type="match status" value="1"/>
</dbReference>
<feature type="domain" description="ABC transporter" evidence="7">
    <location>
        <begin position="4"/>
        <end position="123"/>
    </location>
</feature>
<accession>A0A183DF41</accession>
<reference evidence="10" key="1">
    <citation type="submission" date="2016-06" db="UniProtKB">
        <authorList>
            <consortium name="WormBaseParasite"/>
        </authorList>
    </citation>
    <scope>IDENTIFICATION</scope>
</reference>
<sequence>MRSLLEVLSNSMSRRYLVSGKLENNGRELNVKEFGERVAYVNAMDAYPWLTVAQTLRLASSFISPTTNAFKSTEMVEQLIETLALSPYRNFLCGELGRTEKQRLKLAIEILKDTDVLLTDNVTKDMDLYDMAFVIDYVRDWAIKLSRTAVMAIQPPTLEILTMFRKGNDNNK</sequence>
<evidence type="ECO:0000256" key="6">
    <source>
        <dbReference type="ARBA" id="ARBA00023136"/>
    </source>
</evidence>
<dbReference type="OrthoDB" id="66620at2759"/>
<evidence type="ECO:0000256" key="4">
    <source>
        <dbReference type="ARBA" id="ARBA00022692"/>
    </source>
</evidence>
<dbReference type="EMBL" id="UYRT01018810">
    <property type="protein sequence ID" value="VDK57994.1"/>
    <property type="molecule type" value="Genomic_DNA"/>
</dbReference>
<evidence type="ECO:0000313" key="9">
    <source>
        <dbReference type="Proteomes" id="UP000271098"/>
    </source>
</evidence>
<keyword evidence="4" id="KW-0812">Transmembrane</keyword>
<dbReference type="Proteomes" id="UP000271098">
    <property type="component" value="Unassembled WGS sequence"/>
</dbReference>
<organism evidence="10">
    <name type="scientific">Gongylonema pulchrum</name>
    <dbReference type="NCBI Taxonomy" id="637853"/>
    <lineage>
        <taxon>Eukaryota</taxon>
        <taxon>Metazoa</taxon>
        <taxon>Ecdysozoa</taxon>
        <taxon>Nematoda</taxon>
        <taxon>Chromadorea</taxon>
        <taxon>Rhabditida</taxon>
        <taxon>Spirurina</taxon>
        <taxon>Spiruromorpha</taxon>
        <taxon>Spiruroidea</taxon>
        <taxon>Gongylonematidae</taxon>
        <taxon>Gongylonema</taxon>
    </lineage>
</organism>
<dbReference type="InterPro" id="IPR003439">
    <property type="entry name" value="ABC_transporter-like_ATP-bd"/>
</dbReference>
<comment type="similarity">
    <text evidence="2">Belongs to the ABC transporter superfamily. ABCG family. Eye pigment precursor importer (TC 3.A.1.204) subfamily.</text>
</comment>
<evidence type="ECO:0000313" key="10">
    <source>
        <dbReference type="WBParaSite" id="GPUH_0000734101-mRNA-1"/>
    </source>
</evidence>
<reference evidence="8 9" key="2">
    <citation type="submission" date="2018-11" db="EMBL/GenBank/DDBJ databases">
        <authorList>
            <consortium name="Pathogen Informatics"/>
        </authorList>
    </citation>
    <scope>NUCLEOTIDE SEQUENCE [LARGE SCALE GENOMIC DNA]</scope>
</reference>
<dbReference type="PANTHER" id="PTHR48041">
    <property type="entry name" value="ABC TRANSPORTER G FAMILY MEMBER 28"/>
    <property type="match status" value="1"/>
</dbReference>
<proteinExistence type="inferred from homology"/>
<keyword evidence="6" id="KW-0472">Membrane</keyword>
<dbReference type="PANTHER" id="PTHR48041:SF89">
    <property type="entry name" value="FI03229P"/>
    <property type="match status" value="1"/>
</dbReference>
<evidence type="ECO:0000256" key="2">
    <source>
        <dbReference type="ARBA" id="ARBA00005814"/>
    </source>
</evidence>
<keyword evidence="3" id="KW-0813">Transport</keyword>
<dbReference type="AlphaFoldDB" id="A0A183DF41"/>
<dbReference type="GO" id="GO:0042626">
    <property type="term" value="F:ATPase-coupled transmembrane transporter activity"/>
    <property type="evidence" value="ECO:0007669"/>
    <property type="project" value="TreeGrafter"/>
</dbReference>
<evidence type="ECO:0000256" key="1">
    <source>
        <dbReference type="ARBA" id="ARBA00004141"/>
    </source>
</evidence>
<dbReference type="InterPro" id="IPR050352">
    <property type="entry name" value="ABCG_transporters"/>
</dbReference>
<dbReference type="GO" id="GO:0005886">
    <property type="term" value="C:plasma membrane"/>
    <property type="evidence" value="ECO:0007669"/>
    <property type="project" value="TreeGrafter"/>
</dbReference>
<dbReference type="GO" id="GO:0005524">
    <property type="term" value="F:ATP binding"/>
    <property type="evidence" value="ECO:0007669"/>
    <property type="project" value="InterPro"/>
</dbReference>
<comment type="subcellular location">
    <subcellularLocation>
        <location evidence="1">Membrane</location>
        <topology evidence="1">Multi-pass membrane protein</topology>
    </subcellularLocation>
</comment>
<keyword evidence="5" id="KW-1133">Transmembrane helix</keyword>
<gene>
    <name evidence="8" type="ORF">GPUH_LOCUS7331</name>
</gene>
<evidence type="ECO:0000313" key="8">
    <source>
        <dbReference type="EMBL" id="VDK57994.1"/>
    </source>
</evidence>
<evidence type="ECO:0000256" key="5">
    <source>
        <dbReference type="ARBA" id="ARBA00022989"/>
    </source>
</evidence>
<evidence type="ECO:0000259" key="7">
    <source>
        <dbReference type="Pfam" id="PF00005"/>
    </source>
</evidence>
<dbReference type="InterPro" id="IPR027417">
    <property type="entry name" value="P-loop_NTPase"/>
</dbReference>
<dbReference type="GO" id="GO:0016887">
    <property type="term" value="F:ATP hydrolysis activity"/>
    <property type="evidence" value="ECO:0007669"/>
    <property type="project" value="InterPro"/>
</dbReference>